<dbReference type="PANTHER" id="PTHR11662">
    <property type="entry name" value="SOLUTE CARRIER FAMILY 17"/>
    <property type="match status" value="1"/>
</dbReference>
<accession>A0A3S1A1D1</accession>
<evidence type="ECO:0000256" key="5">
    <source>
        <dbReference type="ARBA" id="ARBA00022989"/>
    </source>
</evidence>
<dbReference type="PANTHER" id="PTHR11662:SF399">
    <property type="entry name" value="FI19708P1-RELATED"/>
    <property type="match status" value="1"/>
</dbReference>
<feature type="region of interest" description="Disordered" evidence="7">
    <location>
        <begin position="277"/>
        <end position="305"/>
    </location>
</feature>
<evidence type="ECO:0000256" key="3">
    <source>
        <dbReference type="ARBA" id="ARBA00022692"/>
    </source>
</evidence>
<keyword evidence="4" id="KW-0769">Symport</keyword>
<evidence type="ECO:0000256" key="8">
    <source>
        <dbReference type="SAM" id="Phobius"/>
    </source>
</evidence>
<sequence length="375" mass="40099">KESVCGKYSSCRWVLAYLCFLARFMQTALRQSLGIAIIGMTMKVTERVVTPDAGLEAWEADNARNNSALHGNNNIGSSGSLAGPVFLNLVQNGSTVRWTDENGHNWTMEGLFASLPFMGRIVSGIAAAVVSDWMLRVGVSTATTRKTFQALGNWSCGLCTLLLAFIPMSAATSMGFLVLALTMQNLTSVAYKINLLDIAPRYAGLLNGVMSTVSTLASLPAPVITSLLIADGSREGWRAVFCMVAGLTTFGGLIFIVFAQGEIQDWAVMPVSSTPVDLDPEADPAPSGARSSRKRRRSGYGEMDPSDLYVPESCLFGVQSGGPVRGVQSLPPTSHGVAGSKPKQKLRRSATVEVGAFVRRVRSQAFSNLPFSDFP</sequence>
<gene>
    <name evidence="9" type="ORF">EGW08_011995</name>
</gene>
<evidence type="ECO:0000313" key="9">
    <source>
        <dbReference type="EMBL" id="RUS80230.1"/>
    </source>
</evidence>
<name>A0A3S1A1D1_ELYCH</name>
<dbReference type="GO" id="GO:0015293">
    <property type="term" value="F:symporter activity"/>
    <property type="evidence" value="ECO:0007669"/>
    <property type="project" value="UniProtKB-KW"/>
</dbReference>
<protein>
    <recommendedName>
        <fullName evidence="11">Major facilitator superfamily (MFS) profile domain-containing protein</fullName>
    </recommendedName>
</protein>
<keyword evidence="10" id="KW-1185">Reference proteome</keyword>
<evidence type="ECO:0000313" key="10">
    <source>
        <dbReference type="Proteomes" id="UP000271974"/>
    </source>
</evidence>
<dbReference type="FunFam" id="1.20.1250.20:FF:000003">
    <property type="entry name" value="Solute carrier family 17 member 3"/>
    <property type="match status" value="1"/>
</dbReference>
<feature type="transmembrane region" description="Helical" evidence="8">
    <location>
        <begin position="236"/>
        <end position="259"/>
    </location>
</feature>
<proteinExistence type="predicted"/>
<feature type="region of interest" description="Disordered" evidence="7">
    <location>
        <begin position="326"/>
        <end position="345"/>
    </location>
</feature>
<dbReference type="GO" id="GO:0006820">
    <property type="term" value="P:monoatomic anion transport"/>
    <property type="evidence" value="ECO:0007669"/>
    <property type="project" value="TreeGrafter"/>
</dbReference>
<evidence type="ECO:0000256" key="2">
    <source>
        <dbReference type="ARBA" id="ARBA00022448"/>
    </source>
</evidence>
<feature type="transmembrane region" description="Helical" evidence="8">
    <location>
        <begin position="117"/>
        <end position="135"/>
    </location>
</feature>
<keyword evidence="2" id="KW-0813">Transport</keyword>
<keyword evidence="3 8" id="KW-0812">Transmembrane</keyword>
<dbReference type="Gene3D" id="1.20.1250.20">
    <property type="entry name" value="MFS general substrate transporter like domains"/>
    <property type="match status" value="1"/>
</dbReference>
<evidence type="ECO:0000256" key="6">
    <source>
        <dbReference type="ARBA" id="ARBA00023136"/>
    </source>
</evidence>
<dbReference type="InterPro" id="IPR036259">
    <property type="entry name" value="MFS_trans_sf"/>
</dbReference>
<dbReference type="SUPFAM" id="SSF103473">
    <property type="entry name" value="MFS general substrate transporter"/>
    <property type="match status" value="1"/>
</dbReference>
<evidence type="ECO:0008006" key="11">
    <source>
        <dbReference type="Google" id="ProtNLM"/>
    </source>
</evidence>
<keyword evidence="5 8" id="KW-1133">Transmembrane helix</keyword>
<reference evidence="9 10" key="1">
    <citation type="submission" date="2019-01" db="EMBL/GenBank/DDBJ databases">
        <title>A draft genome assembly of the solar-powered sea slug Elysia chlorotica.</title>
        <authorList>
            <person name="Cai H."/>
            <person name="Li Q."/>
            <person name="Fang X."/>
            <person name="Li J."/>
            <person name="Curtis N.E."/>
            <person name="Altenburger A."/>
            <person name="Shibata T."/>
            <person name="Feng M."/>
            <person name="Maeda T."/>
            <person name="Schwartz J.A."/>
            <person name="Shigenobu S."/>
            <person name="Lundholm N."/>
            <person name="Nishiyama T."/>
            <person name="Yang H."/>
            <person name="Hasebe M."/>
            <person name="Li S."/>
            <person name="Pierce S.K."/>
            <person name="Wang J."/>
        </authorList>
    </citation>
    <scope>NUCLEOTIDE SEQUENCE [LARGE SCALE GENOMIC DNA]</scope>
    <source>
        <strain evidence="9">EC2010</strain>
        <tissue evidence="9">Whole organism of an adult</tissue>
    </source>
</reference>
<comment type="subcellular location">
    <subcellularLocation>
        <location evidence="1">Membrane</location>
        <topology evidence="1">Multi-pass membrane protein</topology>
    </subcellularLocation>
</comment>
<feature type="transmembrane region" description="Helical" evidence="8">
    <location>
        <begin position="205"/>
        <end position="230"/>
    </location>
</feature>
<evidence type="ECO:0000256" key="1">
    <source>
        <dbReference type="ARBA" id="ARBA00004141"/>
    </source>
</evidence>
<organism evidence="9 10">
    <name type="scientific">Elysia chlorotica</name>
    <name type="common">Eastern emerald elysia</name>
    <name type="synonym">Sea slug</name>
    <dbReference type="NCBI Taxonomy" id="188477"/>
    <lineage>
        <taxon>Eukaryota</taxon>
        <taxon>Metazoa</taxon>
        <taxon>Spiralia</taxon>
        <taxon>Lophotrochozoa</taxon>
        <taxon>Mollusca</taxon>
        <taxon>Gastropoda</taxon>
        <taxon>Heterobranchia</taxon>
        <taxon>Euthyneura</taxon>
        <taxon>Panpulmonata</taxon>
        <taxon>Sacoglossa</taxon>
        <taxon>Placobranchoidea</taxon>
        <taxon>Plakobranchidae</taxon>
        <taxon>Elysia</taxon>
    </lineage>
</organism>
<dbReference type="InterPro" id="IPR050382">
    <property type="entry name" value="MFS_Na/Anion_cotransporter"/>
</dbReference>
<dbReference type="OrthoDB" id="6145895at2759"/>
<keyword evidence="6 8" id="KW-0472">Membrane</keyword>
<dbReference type="AlphaFoldDB" id="A0A3S1A1D1"/>
<dbReference type="STRING" id="188477.A0A3S1A1D1"/>
<dbReference type="Proteomes" id="UP000271974">
    <property type="component" value="Unassembled WGS sequence"/>
</dbReference>
<evidence type="ECO:0000256" key="7">
    <source>
        <dbReference type="SAM" id="MobiDB-lite"/>
    </source>
</evidence>
<evidence type="ECO:0000256" key="4">
    <source>
        <dbReference type="ARBA" id="ARBA00022847"/>
    </source>
</evidence>
<comment type="caution">
    <text evidence="9">The sequence shown here is derived from an EMBL/GenBank/DDBJ whole genome shotgun (WGS) entry which is preliminary data.</text>
</comment>
<dbReference type="EMBL" id="RQTK01000403">
    <property type="protein sequence ID" value="RUS80230.1"/>
    <property type="molecule type" value="Genomic_DNA"/>
</dbReference>
<feature type="non-terminal residue" evidence="9">
    <location>
        <position position="1"/>
    </location>
</feature>
<dbReference type="GO" id="GO:0016020">
    <property type="term" value="C:membrane"/>
    <property type="evidence" value="ECO:0007669"/>
    <property type="project" value="UniProtKB-SubCell"/>
</dbReference>